<evidence type="ECO:0000313" key="1">
    <source>
        <dbReference type="EMBL" id="AYN21968.1"/>
    </source>
</evidence>
<protein>
    <submittedName>
        <fullName evidence="1">Uncharacterized protein</fullName>
    </submittedName>
</protein>
<sequence length="131" mass="14967">MMTPEISLNWIDELPNVDEGIKEQRDVLAHMLDVIERFQEDATSKRLSLENDVKARWTDEQIAKAIDTAKIIASQKEAMENTRARHEALAKEKGASKFQFIVMQDGVDFACHADFGNGWVPFYPEREATNL</sequence>
<proteinExistence type="predicted"/>
<dbReference type="EMBL" id="CP032153">
    <property type="protein sequence ID" value="AYN21968.1"/>
    <property type="molecule type" value="Genomic_DNA"/>
</dbReference>
<dbReference type="AlphaFoldDB" id="A0A3G2HZ06"/>
<organism evidence="1 2">
    <name type="scientific">Alcaligenes aquatilis</name>
    <dbReference type="NCBI Taxonomy" id="323284"/>
    <lineage>
        <taxon>Bacteria</taxon>
        <taxon>Pseudomonadati</taxon>
        <taxon>Pseudomonadota</taxon>
        <taxon>Betaproteobacteria</taxon>
        <taxon>Burkholderiales</taxon>
        <taxon>Alcaligenaceae</taxon>
        <taxon>Alcaligenes</taxon>
    </lineage>
</organism>
<gene>
    <name evidence="1" type="ORF">D3M96_16380</name>
</gene>
<evidence type="ECO:0000313" key="2">
    <source>
        <dbReference type="Proteomes" id="UP000268070"/>
    </source>
</evidence>
<dbReference type="KEGG" id="aaqu:D3M96_16380"/>
<reference evidence="1 2" key="1">
    <citation type="submission" date="2018-09" db="EMBL/GenBank/DDBJ databases">
        <title>Complete genome sequence of the hydrocarbonoclastic bacterium Alcaligenes aquatilis QD168, isolated from a crude-oil polluted marine sediment of Central Chile.</title>
        <authorList>
            <person name="Duran R.E."/>
            <person name="Barra B."/>
            <person name="Salva-Serra F."/>
            <person name="Mendez V."/>
            <person name="Moore E.R.B."/>
            <person name="Seeger M."/>
        </authorList>
    </citation>
    <scope>NUCLEOTIDE SEQUENCE [LARGE SCALE GENOMIC DNA]</scope>
    <source>
        <strain evidence="1 2">QD168</strain>
    </source>
</reference>
<accession>A0A3G2HZ06</accession>
<name>A0A3G2HZ06_9BURK</name>
<dbReference type="Proteomes" id="UP000268070">
    <property type="component" value="Chromosome"/>
</dbReference>
<dbReference type="InterPro" id="IPR035338">
    <property type="entry name" value="KleA/KleC-like"/>
</dbReference>
<dbReference type="RefSeq" id="WP_026485330.1">
    <property type="nucleotide sequence ID" value="NZ_CP032153.1"/>
</dbReference>
<dbReference type="Pfam" id="PF17383">
    <property type="entry name" value="kleA_kleC"/>
    <property type="match status" value="1"/>
</dbReference>